<evidence type="ECO:0000313" key="1">
    <source>
        <dbReference type="EMBL" id="AAZ28699.1"/>
    </source>
</evidence>
<name>Q47YD6_COLP3</name>
<gene>
    <name evidence="1" type="ordered locus">CPS_3510</name>
</gene>
<organism evidence="1 2">
    <name type="scientific">Colwellia psychrerythraea (strain 34H / ATCC BAA-681)</name>
    <name type="common">Vibrio psychroerythus</name>
    <dbReference type="NCBI Taxonomy" id="167879"/>
    <lineage>
        <taxon>Bacteria</taxon>
        <taxon>Pseudomonadati</taxon>
        <taxon>Pseudomonadota</taxon>
        <taxon>Gammaproteobacteria</taxon>
        <taxon>Alteromonadales</taxon>
        <taxon>Colwelliaceae</taxon>
        <taxon>Colwellia</taxon>
    </lineage>
</organism>
<sequence length="53" mass="6382">MFYLWRTSAINRLLTFMSVPVKDYMLLAHHHTYTNSKLAMLNYKDDMQKQSID</sequence>
<dbReference type="HOGENOM" id="CLU_3060481_0_0_6"/>
<dbReference type="KEGG" id="cps:CPS_3510"/>
<dbReference type="EMBL" id="CP000083">
    <property type="protein sequence ID" value="AAZ28699.1"/>
    <property type="molecule type" value="Genomic_DNA"/>
</dbReference>
<proteinExistence type="predicted"/>
<reference evidence="1" key="1">
    <citation type="journal article" date="2005" name="Proc. Natl. Acad. Sci. U.S.A.">
        <title>The psychrophilic lifestyle as revealed by the genome sequence of Colwellia psychrerythraea 34H through genomic and proteomic analyses.</title>
        <authorList>
            <person name="Methe B.A."/>
            <person name="Nelson K.E."/>
            <person name="Deming J.W."/>
            <person name="Momen B."/>
            <person name="Melamud E."/>
            <person name="Zhang X."/>
            <person name="Moult J."/>
            <person name="Madupu R."/>
            <person name="Nelson W.C."/>
            <person name="Dodson R.J."/>
            <person name="Brinkac L.M."/>
            <person name="Daugherty S.C."/>
            <person name="Durkin A.S."/>
            <person name="DeBoy R.T."/>
            <person name="Kolonay J.F."/>
            <person name="Sullivan S.A."/>
            <person name="Zhou L."/>
            <person name="Davidsen T.M."/>
            <person name="Wu M."/>
            <person name="Huston A.L."/>
            <person name="Lewis M."/>
            <person name="Weaver B."/>
            <person name="Weidman J.F."/>
            <person name="Khouri H."/>
            <person name="Utterback T.R."/>
            <person name="Feldblyum T.V."/>
            <person name="Fraser C.M."/>
        </authorList>
    </citation>
    <scope>NUCLEOTIDE SEQUENCE [LARGE SCALE GENOMIC DNA]</scope>
    <source>
        <strain evidence="1">34H</strain>
    </source>
</reference>
<dbReference type="AlphaFoldDB" id="Q47YD6"/>
<evidence type="ECO:0000313" key="2">
    <source>
        <dbReference type="Proteomes" id="UP000000547"/>
    </source>
</evidence>
<protein>
    <submittedName>
        <fullName evidence="1">Uncharacterized protein</fullName>
    </submittedName>
</protein>
<accession>Q47YD6</accession>
<dbReference type="Proteomes" id="UP000000547">
    <property type="component" value="Chromosome"/>
</dbReference>